<evidence type="ECO:0000313" key="1">
    <source>
        <dbReference type="EMBL" id="KTB42679.1"/>
    </source>
</evidence>
<reference evidence="1 2" key="1">
    <citation type="submission" date="2015-12" db="EMBL/GenBank/DDBJ databases">
        <title>Draft genome sequence of Moniliophthora roreri, the causal agent of frosty pod rot of cacao.</title>
        <authorList>
            <person name="Aime M.C."/>
            <person name="Diaz-Valderrama J.R."/>
            <person name="Kijpornyongpan T."/>
            <person name="Phillips-Mora W."/>
        </authorList>
    </citation>
    <scope>NUCLEOTIDE SEQUENCE [LARGE SCALE GENOMIC DNA]</scope>
    <source>
        <strain evidence="1 2">MCA 2952</strain>
    </source>
</reference>
<sequence>MGTKSLIDSQYCASSLPKPCIKRIFYF</sequence>
<dbReference type="Proteomes" id="UP000054988">
    <property type="component" value="Unassembled WGS sequence"/>
</dbReference>
<dbReference type="EMBL" id="LATX01001305">
    <property type="protein sequence ID" value="KTB42679.1"/>
    <property type="molecule type" value="Genomic_DNA"/>
</dbReference>
<organism evidence="1 2">
    <name type="scientific">Moniliophthora roreri</name>
    <name type="common">Frosty pod rot fungus</name>
    <name type="synonym">Monilia roreri</name>
    <dbReference type="NCBI Taxonomy" id="221103"/>
    <lineage>
        <taxon>Eukaryota</taxon>
        <taxon>Fungi</taxon>
        <taxon>Dikarya</taxon>
        <taxon>Basidiomycota</taxon>
        <taxon>Agaricomycotina</taxon>
        <taxon>Agaricomycetes</taxon>
        <taxon>Agaricomycetidae</taxon>
        <taxon>Agaricales</taxon>
        <taxon>Marasmiineae</taxon>
        <taxon>Marasmiaceae</taxon>
        <taxon>Moniliophthora</taxon>
    </lineage>
</organism>
<comment type="caution">
    <text evidence="1">The sequence shown here is derived from an EMBL/GenBank/DDBJ whole genome shotgun (WGS) entry which is preliminary data.</text>
</comment>
<evidence type="ECO:0000313" key="2">
    <source>
        <dbReference type="Proteomes" id="UP000054988"/>
    </source>
</evidence>
<gene>
    <name evidence="1" type="ORF">WG66_4763</name>
</gene>
<proteinExistence type="predicted"/>
<accession>A0A0W0G2C0</accession>
<protein>
    <submittedName>
        <fullName evidence="1">Uncharacterized protein</fullName>
    </submittedName>
</protein>
<dbReference type="AlphaFoldDB" id="A0A0W0G2C0"/>
<name>A0A0W0G2C0_MONRR</name>